<organism evidence="1 2">
    <name type="scientific">Methylobacterium phyllostachyos</name>
    <dbReference type="NCBI Taxonomy" id="582672"/>
    <lineage>
        <taxon>Bacteria</taxon>
        <taxon>Pseudomonadati</taxon>
        <taxon>Pseudomonadota</taxon>
        <taxon>Alphaproteobacteria</taxon>
        <taxon>Hyphomicrobiales</taxon>
        <taxon>Methylobacteriaceae</taxon>
        <taxon>Methylobacterium</taxon>
    </lineage>
</organism>
<dbReference type="STRING" id="582672.SAMN05216360_12914"/>
<dbReference type="AlphaFoldDB" id="A0A1H0KUE6"/>
<proteinExistence type="predicted"/>
<keyword evidence="2" id="KW-1185">Reference proteome</keyword>
<name>A0A1H0KUE6_9HYPH</name>
<reference evidence="2" key="1">
    <citation type="submission" date="2016-10" db="EMBL/GenBank/DDBJ databases">
        <authorList>
            <person name="Varghese N."/>
            <person name="Submissions S."/>
        </authorList>
    </citation>
    <scope>NUCLEOTIDE SEQUENCE [LARGE SCALE GENOMIC DNA]</scope>
    <source>
        <strain evidence="2">BL47</strain>
    </source>
</reference>
<sequence>MTPKLMDRLAQLEAATASPTAGKHLIFRVEAPHGMPGEEIITFLRERGHAIRDGDDVLLMNVGSYRMAEGEAPRDLSAALLTEQERSAAPAAGRWPKGCKRFTFRLESPRALQ</sequence>
<dbReference type="RefSeq" id="WP_091722620.1">
    <property type="nucleotide sequence ID" value="NZ_FNHS01000029.1"/>
</dbReference>
<protein>
    <submittedName>
        <fullName evidence="1">Uncharacterized protein</fullName>
    </submittedName>
</protein>
<dbReference type="OrthoDB" id="7997550at2"/>
<accession>A0A1H0KUE6</accession>
<dbReference type="EMBL" id="FNHS01000029">
    <property type="protein sequence ID" value="SDO59401.1"/>
    <property type="molecule type" value="Genomic_DNA"/>
</dbReference>
<evidence type="ECO:0000313" key="1">
    <source>
        <dbReference type="EMBL" id="SDO59401.1"/>
    </source>
</evidence>
<gene>
    <name evidence="1" type="ORF">SAMN05216360_12914</name>
</gene>
<evidence type="ECO:0000313" key="2">
    <source>
        <dbReference type="Proteomes" id="UP000198704"/>
    </source>
</evidence>
<dbReference type="Proteomes" id="UP000198704">
    <property type="component" value="Unassembled WGS sequence"/>
</dbReference>